<dbReference type="EMBL" id="CP001344">
    <property type="protein sequence ID" value="ACL45873.1"/>
    <property type="molecule type" value="Genomic_DNA"/>
</dbReference>
<dbReference type="OrthoDB" id="510512at2"/>
<dbReference type="SMART" id="SM00388">
    <property type="entry name" value="HisKA"/>
    <property type="match status" value="1"/>
</dbReference>
<dbReference type="PROSITE" id="PS50109">
    <property type="entry name" value="HIS_KIN"/>
    <property type="match status" value="1"/>
</dbReference>
<dbReference type="Gene3D" id="3.30.450.20">
    <property type="entry name" value="PAS domain"/>
    <property type="match status" value="1"/>
</dbReference>
<dbReference type="GO" id="GO:0005886">
    <property type="term" value="C:plasma membrane"/>
    <property type="evidence" value="ECO:0007669"/>
    <property type="project" value="UniProtKB-SubCell"/>
</dbReference>
<keyword evidence="12 19" id="KW-1133">Transmembrane helix</keyword>
<evidence type="ECO:0000256" key="14">
    <source>
        <dbReference type="ARBA" id="ARBA00023136"/>
    </source>
</evidence>
<proteinExistence type="inferred from homology"/>
<evidence type="ECO:0000259" key="20">
    <source>
        <dbReference type="PROSITE" id="PS50109"/>
    </source>
</evidence>
<dbReference type="PROSITE" id="PS50110">
    <property type="entry name" value="RESPONSE_REGULATORY"/>
    <property type="match status" value="2"/>
</dbReference>
<dbReference type="GO" id="GO:0005524">
    <property type="term" value="F:ATP binding"/>
    <property type="evidence" value="ECO:0007669"/>
    <property type="project" value="UniProtKB-KW"/>
</dbReference>
<dbReference type="InterPro" id="IPR003661">
    <property type="entry name" value="HisK_dim/P_dom"/>
</dbReference>
<feature type="transmembrane region" description="Helical" evidence="19">
    <location>
        <begin position="344"/>
        <end position="361"/>
    </location>
</feature>
<evidence type="ECO:0000256" key="15">
    <source>
        <dbReference type="ARBA" id="ARBA00023306"/>
    </source>
</evidence>
<dbReference type="Gene3D" id="3.40.50.2300">
    <property type="match status" value="2"/>
</dbReference>
<accession>B8HRK6</accession>
<evidence type="ECO:0000259" key="21">
    <source>
        <dbReference type="PROSITE" id="PS50110"/>
    </source>
</evidence>
<dbReference type="SUPFAM" id="SSF55874">
    <property type="entry name" value="ATPase domain of HSP90 chaperone/DNA topoisomerase II/histidine kinase"/>
    <property type="match status" value="1"/>
</dbReference>
<keyword evidence="15" id="KW-0131">Cell cycle</keyword>
<dbReference type="CDD" id="cd00082">
    <property type="entry name" value="HisKA"/>
    <property type="match status" value="1"/>
</dbReference>
<dbReference type="InterPro" id="IPR004358">
    <property type="entry name" value="Sig_transdc_His_kin-like_C"/>
</dbReference>
<comment type="similarity">
    <text evidence="3">In the N-terminal section; belongs to the phytochrome family.</text>
</comment>
<keyword evidence="9" id="KW-0547">Nucleotide-binding</keyword>
<dbReference type="SUPFAM" id="SSF47384">
    <property type="entry name" value="Homodimeric domain of signal transducing histidine kinase"/>
    <property type="match status" value="1"/>
</dbReference>
<evidence type="ECO:0000256" key="1">
    <source>
        <dbReference type="ARBA" id="ARBA00000085"/>
    </source>
</evidence>
<keyword evidence="5" id="KW-1003">Cell membrane</keyword>
<evidence type="ECO:0000256" key="9">
    <source>
        <dbReference type="ARBA" id="ARBA00022741"/>
    </source>
</evidence>
<dbReference type="InterPro" id="IPR001789">
    <property type="entry name" value="Sig_transdc_resp-reg_receiver"/>
</dbReference>
<reference evidence="22" key="1">
    <citation type="submission" date="2009-01" db="EMBL/GenBank/DDBJ databases">
        <title>Complete sequence of chromosome Cyanothece sp. PCC 7425.</title>
        <authorList>
            <consortium name="US DOE Joint Genome Institute"/>
            <person name="Lucas S."/>
            <person name="Copeland A."/>
            <person name="Lapidus A."/>
            <person name="Glavina del Rio T."/>
            <person name="Dalin E."/>
            <person name="Tice H."/>
            <person name="Bruce D."/>
            <person name="Goodwin L."/>
            <person name="Pitluck S."/>
            <person name="Sims D."/>
            <person name="Meineke L."/>
            <person name="Brettin T."/>
            <person name="Detter J.C."/>
            <person name="Han C."/>
            <person name="Larimer F."/>
            <person name="Land M."/>
            <person name="Hauser L."/>
            <person name="Kyrpides N."/>
            <person name="Ovchinnikova G."/>
            <person name="Liberton M."/>
            <person name="Stoeckel J."/>
            <person name="Banerjee A."/>
            <person name="Singh A."/>
            <person name="Page L."/>
            <person name="Sato H."/>
            <person name="Zhao L."/>
            <person name="Sherman L."/>
            <person name="Pakrasi H."/>
            <person name="Richardson P."/>
        </authorList>
    </citation>
    <scope>NUCLEOTIDE SEQUENCE</scope>
    <source>
        <strain evidence="22">PCC 7425</strain>
    </source>
</reference>
<dbReference type="Pfam" id="PF02743">
    <property type="entry name" value="dCache_1"/>
    <property type="match status" value="1"/>
</dbReference>
<dbReference type="AlphaFoldDB" id="B8HRK6"/>
<feature type="transmembrane region" description="Helical" evidence="19">
    <location>
        <begin position="12"/>
        <end position="31"/>
    </location>
</feature>
<dbReference type="InterPro" id="IPR033479">
    <property type="entry name" value="dCache_1"/>
</dbReference>
<keyword evidence="13" id="KW-0902">Two-component regulatory system</keyword>
<evidence type="ECO:0000256" key="3">
    <source>
        <dbReference type="ARBA" id="ARBA00006402"/>
    </source>
</evidence>
<dbReference type="PANTHER" id="PTHR43047">
    <property type="entry name" value="TWO-COMPONENT HISTIDINE PROTEIN KINASE"/>
    <property type="match status" value="1"/>
</dbReference>
<gene>
    <name evidence="22" type="ordered locus">Cyan7425_3552</name>
</gene>
<evidence type="ECO:0000256" key="7">
    <source>
        <dbReference type="ARBA" id="ARBA00022679"/>
    </source>
</evidence>
<dbReference type="InterPro" id="IPR036890">
    <property type="entry name" value="HATPase_C_sf"/>
</dbReference>
<dbReference type="InterPro" id="IPR036097">
    <property type="entry name" value="HisK_dim/P_sf"/>
</dbReference>
<feature type="domain" description="Response regulatory" evidence="21">
    <location>
        <begin position="727"/>
        <end position="840"/>
    </location>
</feature>
<sequence length="970" mass="107867">MKPLGQQYNRIMNLTFAVVVLVAGGVSYLQFRNQYQHEIGLLRERLRDRSLSLDYTLNLVNSRVTAQRVQAESFLALHQANLQPHPAFNDLEEVSGENRFALDRLRPPLTKDLVGNLTGLGSLENRSSQFERELNMALNLNTTLQVTKLTVPDIAWTYYTSKNNFVNLYPWVPSTRARFVPEMHEHEFYRLSLPQNNPQRQRFWTQAYIDAAGKGVMVTAAAPVYDGNTFLGSVSVDLTLSALNEYVRDFEYPQSDLFLINDHGQLLADAKLVSATDKNVQPIQNAFPPALRGKLNQILTGPSMTVQDVDGYLVIYRSLENAPWKLVFWMPQRAIARDLVRNNIAGSLFLFLGLILMLAIARSLTQREFIQPAALLLQHIERESELTDPVAPLQQIPSSIPAGWRSWFTTISQTFSENRTLLWALQDKAESLTVAKKNLQSANEQLEEANRTLEQKVAQRTAELEHARQAAEAANQAKSTFLANMSHELRTPMNAIIGYSEMLIEEAADLEPEEFVPDLQKIQAAGKHLLSLINDILDLSKIEAGRMDLYLETFSLQSLLDGVIATIQPLLEKNSNTLEVKAPTDLGSMHADLTKVRQSLFNLLSNACKFTDRGTITLTVTRQDDAINFKVSDTGIGMTPDQMARLFQPFTQADASTTRKYGGTGLGLTITNRFCQMMGGNITLESTPGVGTTFTVSLPLEVKELKPSAEEPKPLEGLATTASVGGWVLVIDDDLQARELMERSLTKAGYQVICASSGEEGLALARQMQPTLITLDVMMPQMDGWAVLSALKSDPQLHSIPVVMVTMVDQKNLGFALGATDYLTKPIDRERLLGLVQRYQPHESSALLLVDDNLDDRSLLRPLLEQAGWQVREASNGLEALACLEQGPISLILLDLLMPEMDGFEFVGQLRRHPLGASLPVIVITAKDLTPIEQEQLQGSVVKVLHKEGISHEDLLGEIHQLLSQTSNPA</sequence>
<evidence type="ECO:0000256" key="13">
    <source>
        <dbReference type="ARBA" id="ARBA00023012"/>
    </source>
</evidence>
<comment type="catalytic activity">
    <reaction evidence="1">
        <text>ATP + protein L-histidine = ADP + protein N-phospho-L-histidine.</text>
        <dbReference type="EC" id="2.7.13.3"/>
    </reaction>
</comment>
<dbReference type="eggNOG" id="COG2208">
    <property type="taxonomic scope" value="Bacteria"/>
</dbReference>
<dbReference type="eggNOG" id="COG0745">
    <property type="taxonomic scope" value="Bacteria"/>
</dbReference>
<dbReference type="PANTHER" id="PTHR43047:SF72">
    <property type="entry name" value="OSMOSENSING HISTIDINE PROTEIN KINASE SLN1"/>
    <property type="match status" value="1"/>
</dbReference>
<dbReference type="Gene3D" id="1.10.287.130">
    <property type="match status" value="1"/>
</dbReference>
<dbReference type="SMART" id="SM00448">
    <property type="entry name" value="REC"/>
    <property type="match status" value="2"/>
</dbReference>
<comment type="subcellular location">
    <subcellularLocation>
        <location evidence="2">Cell membrane</location>
        <topology evidence="2">Multi-pass membrane protein</topology>
    </subcellularLocation>
</comment>
<evidence type="ECO:0000313" key="22">
    <source>
        <dbReference type="EMBL" id="ACL45873.1"/>
    </source>
</evidence>
<dbReference type="eggNOG" id="COG2205">
    <property type="taxonomic scope" value="Bacteria"/>
</dbReference>
<evidence type="ECO:0000256" key="10">
    <source>
        <dbReference type="ARBA" id="ARBA00022777"/>
    </source>
</evidence>
<evidence type="ECO:0000256" key="16">
    <source>
        <dbReference type="ARBA" id="ARBA00074306"/>
    </source>
</evidence>
<keyword evidence="14 19" id="KW-0472">Membrane</keyword>
<dbReference type="Pfam" id="PF00072">
    <property type="entry name" value="Response_reg"/>
    <property type="match status" value="2"/>
</dbReference>
<feature type="modified residue" description="4-aspartylphosphate" evidence="17">
    <location>
        <position position="895"/>
    </location>
</feature>
<evidence type="ECO:0000256" key="2">
    <source>
        <dbReference type="ARBA" id="ARBA00004651"/>
    </source>
</evidence>
<dbReference type="Pfam" id="PF00512">
    <property type="entry name" value="HisKA"/>
    <property type="match status" value="1"/>
</dbReference>
<dbReference type="KEGG" id="cyn:Cyan7425_3552"/>
<evidence type="ECO:0000256" key="8">
    <source>
        <dbReference type="ARBA" id="ARBA00022692"/>
    </source>
</evidence>
<dbReference type="GO" id="GO:0009927">
    <property type="term" value="F:histidine phosphotransfer kinase activity"/>
    <property type="evidence" value="ECO:0007669"/>
    <property type="project" value="TreeGrafter"/>
</dbReference>
<dbReference type="GO" id="GO:0000155">
    <property type="term" value="F:phosphorelay sensor kinase activity"/>
    <property type="evidence" value="ECO:0007669"/>
    <property type="project" value="InterPro"/>
</dbReference>
<dbReference type="EC" id="2.7.13.3" evidence="4"/>
<keyword evidence="10 22" id="KW-0418">Kinase</keyword>
<dbReference type="InterPro" id="IPR003594">
    <property type="entry name" value="HATPase_dom"/>
</dbReference>
<evidence type="ECO:0000256" key="11">
    <source>
        <dbReference type="ARBA" id="ARBA00022840"/>
    </source>
</evidence>
<organism evidence="22">
    <name type="scientific">Cyanothece sp. (strain PCC 7425 / ATCC 29141)</name>
    <dbReference type="NCBI Taxonomy" id="395961"/>
    <lineage>
        <taxon>Bacteria</taxon>
        <taxon>Bacillati</taxon>
        <taxon>Cyanobacteriota</taxon>
        <taxon>Cyanophyceae</taxon>
        <taxon>Gomontiellales</taxon>
        <taxon>Cyanothecaceae</taxon>
        <taxon>Cyanothece</taxon>
    </lineage>
</organism>
<keyword evidence="6 17" id="KW-0597">Phosphoprotein</keyword>
<protein>
    <recommendedName>
        <fullName evidence="16">Circadian input-output histidine kinase CikA</fullName>
        <ecNumber evidence="4">2.7.13.3</ecNumber>
    </recommendedName>
</protein>
<feature type="coiled-coil region" evidence="18">
    <location>
        <begin position="425"/>
        <end position="477"/>
    </location>
</feature>
<dbReference type="SMART" id="SM00387">
    <property type="entry name" value="HATPase_c"/>
    <property type="match status" value="1"/>
</dbReference>
<keyword evidence="8 19" id="KW-0812">Transmembrane</keyword>
<dbReference type="Gene3D" id="3.30.565.10">
    <property type="entry name" value="Histidine kinase-like ATPase, C-terminal domain"/>
    <property type="match status" value="1"/>
</dbReference>
<keyword evidence="7 22" id="KW-0808">Transferase</keyword>
<dbReference type="InterPro" id="IPR005467">
    <property type="entry name" value="His_kinase_dom"/>
</dbReference>
<dbReference type="FunFam" id="3.30.565.10:FF:000010">
    <property type="entry name" value="Sensor histidine kinase RcsC"/>
    <property type="match status" value="1"/>
</dbReference>
<keyword evidence="11" id="KW-0067">ATP-binding</keyword>
<keyword evidence="18" id="KW-0175">Coiled coil</keyword>
<evidence type="ECO:0000256" key="12">
    <source>
        <dbReference type="ARBA" id="ARBA00022989"/>
    </source>
</evidence>
<dbReference type="Pfam" id="PF02518">
    <property type="entry name" value="HATPase_c"/>
    <property type="match status" value="1"/>
</dbReference>
<dbReference type="CDD" id="cd17574">
    <property type="entry name" value="REC_OmpR"/>
    <property type="match status" value="1"/>
</dbReference>
<evidence type="ECO:0000256" key="5">
    <source>
        <dbReference type="ARBA" id="ARBA00022475"/>
    </source>
</evidence>
<dbReference type="HOGENOM" id="CLU_012670_0_0_3"/>
<evidence type="ECO:0000256" key="18">
    <source>
        <dbReference type="SAM" id="Coils"/>
    </source>
</evidence>
<evidence type="ECO:0000256" key="19">
    <source>
        <dbReference type="SAM" id="Phobius"/>
    </source>
</evidence>
<dbReference type="FunFam" id="1.10.287.130:FF:000038">
    <property type="entry name" value="Sensory transduction histidine kinase"/>
    <property type="match status" value="1"/>
</dbReference>
<dbReference type="InterPro" id="IPR011006">
    <property type="entry name" value="CheY-like_superfamily"/>
</dbReference>
<evidence type="ECO:0000256" key="17">
    <source>
        <dbReference type="PROSITE-ProRule" id="PRU00169"/>
    </source>
</evidence>
<feature type="modified residue" description="4-aspartylphosphate" evidence="17">
    <location>
        <position position="776"/>
    </location>
</feature>
<dbReference type="SUPFAM" id="SSF52172">
    <property type="entry name" value="CheY-like"/>
    <property type="match status" value="2"/>
</dbReference>
<evidence type="ECO:0000256" key="6">
    <source>
        <dbReference type="ARBA" id="ARBA00022553"/>
    </source>
</evidence>
<feature type="domain" description="Histidine kinase" evidence="20">
    <location>
        <begin position="484"/>
        <end position="702"/>
    </location>
</feature>
<evidence type="ECO:0000256" key="4">
    <source>
        <dbReference type="ARBA" id="ARBA00012438"/>
    </source>
</evidence>
<dbReference type="STRING" id="395961.Cyan7425_3552"/>
<name>B8HRK6_CYAP4</name>
<dbReference type="PRINTS" id="PR00344">
    <property type="entry name" value="BCTRLSENSOR"/>
</dbReference>
<dbReference type="CDD" id="cd00156">
    <property type="entry name" value="REC"/>
    <property type="match status" value="1"/>
</dbReference>
<dbReference type="CDD" id="cd16922">
    <property type="entry name" value="HATPase_EvgS-ArcB-TorS-like"/>
    <property type="match status" value="1"/>
</dbReference>
<feature type="domain" description="Response regulatory" evidence="21">
    <location>
        <begin position="846"/>
        <end position="962"/>
    </location>
</feature>